<evidence type="ECO:0000313" key="13">
    <source>
        <dbReference type="Proteomes" id="UP000530571"/>
    </source>
</evidence>
<comment type="function">
    <text evidence="9">Part of the tripartite ATP-independent periplasmic (TRAP) transport system.</text>
</comment>
<evidence type="ECO:0000256" key="1">
    <source>
        <dbReference type="ARBA" id="ARBA00004429"/>
    </source>
</evidence>
<proteinExistence type="inferred from homology"/>
<evidence type="ECO:0000313" key="12">
    <source>
        <dbReference type="EMBL" id="MBB4124330.1"/>
    </source>
</evidence>
<dbReference type="GO" id="GO:0015740">
    <property type="term" value="P:C4-dicarboxylate transport"/>
    <property type="evidence" value="ECO:0007669"/>
    <property type="project" value="TreeGrafter"/>
</dbReference>
<dbReference type="GO" id="GO:0022857">
    <property type="term" value="F:transmembrane transporter activity"/>
    <property type="evidence" value="ECO:0007669"/>
    <property type="project" value="UniProtKB-UniRule"/>
</dbReference>
<reference evidence="12 13" key="1">
    <citation type="submission" date="2020-08" db="EMBL/GenBank/DDBJ databases">
        <title>Genomic Encyclopedia of Type Strains, Phase IV (KMG-IV): sequencing the most valuable type-strain genomes for metagenomic binning, comparative biology and taxonomic classification.</title>
        <authorList>
            <person name="Goeker M."/>
        </authorList>
    </citation>
    <scope>NUCLEOTIDE SEQUENCE [LARGE SCALE GENOMIC DNA]</scope>
    <source>
        <strain evidence="12 13">DSM 28101</strain>
    </source>
</reference>
<dbReference type="InterPro" id="IPR007387">
    <property type="entry name" value="TRAP_DctQ"/>
</dbReference>
<evidence type="ECO:0000256" key="6">
    <source>
        <dbReference type="ARBA" id="ARBA00022989"/>
    </source>
</evidence>
<dbReference type="EMBL" id="JACIDZ010000020">
    <property type="protein sequence ID" value="MBB4124330.1"/>
    <property type="molecule type" value="Genomic_DNA"/>
</dbReference>
<comment type="similarity">
    <text evidence="8 9">Belongs to the TRAP transporter small permease family.</text>
</comment>
<comment type="caution">
    <text evidence="12">The sequence shown here is derived from an EMBL/GenBank/DDBJ whole genome shotgun (WGS) entry which is preliminary data.</text>
</comment>
<evidence type="ECO:0000256" key="8">
    <source>
        <dbReference type="ARBA" id="ARBA00038436"/>
    </source>
</evidence>
<evidence type="ECO:0000256" key="10">
    <source>
        <dbReference type="SAM" id="MobiDB-lite"/>
    </source>
</evidence>
<evidence type="ECO:0000256" key="5">
    <source>
        <dbReference type="ARBA" id="ARBA00022692"/>
    </source>
</evidence>
<keyword evidence="13" id="KW-1185">Reference proteome</keyword>
<evidence type="ECO:0000256" key="4">
    <source>
        <dbReference type="ARBA" id="ARBA00022519"/>
    </source>
</evidence>
<feature type="transmembrane region" description="Helical" evidence="9">
    <location>
        <begin position="30"/>
        <end position="55"/>
    </location>
</feature>
<dbReference type="Pfam" id="PF04290">
    <property type="entry name" value="DctQ"/>
    <property type="match status" value="1"/>
</dbReference>
<protein>
    <recommendedName>
        <fullName evidence="9">TRAP transporter small permease protein</fullName>
    </recommendedName>
</protein>
<feature type="region of interest" description="Disordered" evidence="10">
    <location>
        <begin position="1"/>
        <end position="21"/>
    </location>
</feature>
<keyword evidence="6 9" id="KW-1133">Transmembrane helix</keyword>
<evidence type="ECO:0000256" key="3">
    <source>
        <dbReference type="ARBA" id="ARBA00022475"/>
    </source>
</evidence>
<evidence type="ECO:0000256" key="7">
    <source>
        <dbReference type="ARBA" id="ARBA00023136"/>
    </source>
</evidence>
<evidence type="ECO:0000256" key="9">
    <source>
        <dbReference type="RuleBase" id="RU369079"/>
    </source>
</evidence>
<gene>
    <name evidence="12" type="ORF">GGR30_004286</name>
</gene>
<dbReference type="GO" id="GO:0005886">
    <property type="term" value="C:plasma membrane"/>
    <property type="evidence" value="ECO:0007669"/>
    <property type="project" value="UniProtKB-SubCell"/>
</dbReference>
<name>A0A7W6PBW2_9HYPH</name>
<feature type="domain" description="Tripartite ATP-independent periplasmic transporters DctQ component" evidence="11">
    <location>
        <begin position="46"/>
        <end position="172"/>
    </location>
</feature>
<feature type="transmembrane region" description="Helical" evidence="9">
    <location>
        <begin position="112"/>
        <end position="130"/>
    </location>
</feature>
<keyword evidence="7 9" id="KW-0472">Membrane</keyword>
<keyword evidence="3" id="KW-1003">Cell membrane</keyword>
<feature type="compositionally biased region" description="Basic and acidic residues" evidence="10">
    <location>
        <begin position="1"/>
        <end position="14"/>
    </location>
</feature>
<keyword evidence="4 9" id="KW-0997">Cell inner membrane</keyword>
<keyword evidence="2 9" id="KW-0813">Transport</keyword>
<dbReference type="RefSeq" id="WP_183490908.1">
    <property type="nucleotide sequence ID" value="NZ_JACIDZ010000020.1"/>
</dbReference>
<dbReference type="AlphaFoldDB" id="A0A7W6PBW2"/>
<sequence length="179" mass="19695">MENHDAVAEVRPDETGDASAKPPSLGPLRYLHAAIEVIVIAMFIAIVVVAIAQVINRFFLGQSLSWSEEFQRYGHIWLVFMAISIAYRRNAHIGVDVLQLMLPRMAGSTVRLAIDVSWLAFGILLIWSASKLLGITSRQISAGLGVTMNYVYFGFVLGGGYTIICAGERLILRMLGRLS</sequence>
<dbReference type="InterPro" id="IPR055348">
    <property type="entry name" value="DctQ"/>
</dbReference>
<dbReference type="PANTHER" id="PTHR35011:SF2">
    <property type="entry name" value="2,3-DIKETO-L-GULONATE TRAP TRANSPORTER SMALL PERMEASE PROTEIN YIAM"/>
    <property type="match status" value="1"/>
</dbReference>
<keyword evidence="5 9" id="KW-0812">Transmembrane</keyword>
<organism evidence="12 13">
    <name type="scientific">Martelella radicis</name>
    <dbReference type="NCBI Taxonomy" id="1397476"/>
    <lineage>
        <taxon>Bacteria</taxon>
        <taxon>Pseudomonadati</taxon>
        <taxon>Pseudomonadota</taxon>
        <taxon>Alphaproteobacteria</taxon>
        <taxon>Hyphomicrobiales</taxon>
        <taxon>Aurantimonadaceae</taxon>
        <taxon>Martelella</taxon>
    </lineage>
</organism>
<comment type="subcellular location">
    <subcellularLocation>
        <location evidence="1 9">Cell inner membrane</location>
        <topology evidence="1 9">Multi-pass membrane protein</topology>
    </subcellularLocation>
</comment>
<dbReference type="Proteomes" id="UP000530571">
    <property type="component" value="Unassembled WGS sequence"/>
</dbReference>
<accession>A0A7W6PBW2</accession>
<feature type="transmembrane region" description="Helical" evidence="9">
    <location>
        <begin position="150"/>
        <end position="172"/>
    </location>
</feature>
<comment type="subunit">
    <text evidence="9">The complex comprises the extracytoplasmic solute receptor protein and the two transmembrane proteins.</text>
</comment>
<dbReference type="PANTHER" id="PTHR35011">
    <property type="entry name" value="2,3-DIKETO-L-GULONATE TRAP TRANSPORTER SMALL PERMEASE PROTEIN YIAM"/>
    <property type="match status" value="1"/>
</dbReference>
<evidence type="ECO:0000259" key="11">
    <source>
        <dbReference type="Pfam" id="PF04290"/>
    </source>
</evidence>
<evidence type="ECO:0000256" key="2">
    <source>
        <dbReference type="ARBA" id="ARBA00022448"/>
    </source>
</evidence>
<feature type="transmembrane region" description="Helical" evidence="9">
    <location>
        <begin position="75"/>
        <end position="91"/>
    </location>
</feature>